<dbReference type="AlphaFoldDB" id="A0A0G4K4N9"/>
<feature type="domain" description="DUF4261" evidence="1">
    <location>
        <begin position="207"/>
        <end position="283"/>
    </location>
</feature>
<dbReference type="EMBL" id="CVLB01000001">
    <property type="protein sequence ID" value="CRF32086.1"/>
    <property type="molecule type" value="Genomic_DNA"/>
</dbReference>
<keyword evidence="3" id="KW-1185">Reference proteome</keyword>
<accession>A0A0G4K4N9</accession>
<evidence type="ECO:0000313" key="3">
    <source>
        <dbReference type="Proteomes" id="UP000043763"/>
    </source>
</evidence>
<organism evidence="2 3">
    <name type="scientific">Brachyspira suanatina</name>
    <dbReference type="NCBI Taxonomy" id="381802"/>
    <lineage>
        <taxon>Bacteria</taxon>
        <taxon>Pseudomonadati</taxon>
        <taxon>Spirochaetota</taxon>
        <taxon>Spirochaetia</taxon>
        <taxon>Brachyspirales</taxon>
        <taxon>Brachyspiraceae</taxon>
        <taxon>Brachyspira</taxon>
    </lineage>
</organism>
<proteinExistence type="predicted"/>
<gene>
    <name evidence="2" type="ORF">BRSU_0564</name>
</gene>
<sequence length="294" mass="34351">MKDKKEVNPNTNHKIVNHDEANFSHVYFYKLLFEEKPQLPNIELIKQKIKKYYNDIEVISSDNGIYSIAINDLKVKYQDDKEVPAQILMPNAMEFDYTSISDYYYSQMWDIKDPKEVIKNCNYEIMLSDFLAAGLDYKDRTALLNNWLYTALQLFDNCIAVYNEQSGKLLLPEQILNNAYPKDFRFMFSGVNIRLFNVQDSNDIIVDTLGMYAIGLPDIQYHFHDLNANDVISHALNIAAYIFDKGDIIKSGDTIQSIFENVQWKCQYEKSLLKPHREILDINMLEYASGKRQN</sequence>
<name>A0A0G4K4N9_9SPIR</name>
<evidence type="ECO:0000259" key="1">
    <source>
        <dbReference type="Pfam" id="PF14080"/>
    </source>
</evidence>
<evidence type="ECO:0000313" key="2">
    <source>
        <dbReference type="EMBL" id="CRF32086.1"/>
    </source>
</evidence>
<dbReference type="Pfam" id="PF14080">
    <property type="entry name" value="DUF4261"/>
    <property type="match status" value="1"/>
</dbReference>
<protein>
    <recommendedName>
        <fullName evidence="1">DUF4261 domain-containing protein</fullName>
    </recommendedName>
</protein>
<reference evidence="3" key="1">
    <citation type="submission" date="2015-04" db="EMBL/GenBank/DDBJ databases">
        <authorList>
            <person name="Mushtaq Mamoona"/>
        </authorList>
    </citation>
    <scope>NUCLEOTIDE SEQUENCE [LARGE SCALE GENOMIC DNA]</scope>
    <source>
        <strain evidence="3">AN4859/03</strain>
    </source>
</reference>
<dbReference type="RefSeq" id="WP_048593686.1">
    <property type="nucleotide sequence ID" value="NZ_CVLB01000001.1"/>
</dbReference>
<dbReference type="OrthoDB" id="277550at2"/>
<dbReference type="Proteomes" id="UP000043763">
    <property type="component" value="Unassembled WGS sequence"/>
</dbReference>
<dbReference type="InterPro" id="IPR025357">
    <property type="entry name" value="DUF4261"/>
</dbReference>